<evidence type="ECO:0000313" key="3">
    <source>
        <dbReference type="Proteomes" id="UP000799439"/>
    </source>
</evidence>
<name>A0A9P4ITP0_9PEZI</name>
<dbReference type="InterPro" id="IPR045518">
    <property type="entry name" value="2EXR"/>
</dbReference>
<dbReference type="Proteomes" id="UP000799439">
    <property type="component" value="Unassembled WGS sequence"/>
</dbReference>
<gene>
    <name evidence="2" type="ORF">K461DRAFT_297921</name>
</gene>
<protein>
    <recommendedName>
        <fullName evidence="1">2EXR domain-containing protein</fullName>
    </recommendedName>
</protein>
<comment type="caution">
    <text evidence="2">The sequence shown here is derived from an EMBL/GenBank/DDBJ whole genome shotgun (WGS) entry which is preliminary data.</text>
</comment>
<dbReference type="OrthoDB" id="3473305at2759"/>
<sequence length="425" mass="49118">MAIKFLWRRRKTRARVTHRHGQDSDSMIIDRLCQLLSELNINSSGAPTTSSSITIARELDPSTSHQFHQLVPELETMPLRTPASAADTEDAQRTHTPGFHQFSHLPPELRIKIWKLMLIPCKPVLYRYNPKFGFEPGVYGRLRRLYNVFRSTAGQNKSNLSEFGIGLERLKVTSTIPAALSASYEARAAILECAGRFGQTIQHGPDGKASLVRSFIPGYDVVCLEDEWWSRRRHTPLQEPAFPQDMWDFLFENDGIVAVHKDALSEHAFLKWLIRRTASIYIVFDRLYQITGYREIKSSHGDVWVWNRDERKFDVAEDHTDRPRSPRYGDGDTKFDFMNAKIQSLAEVLVEEDVRTFEMRPISILAEAGDILVFDNEDEGVDRLIRSSRWLDELHAYHARYVRHLEASRVARNERRRNRGAIENV</sequence>
<accession>A0A9P4ITP0</accession>
<evidence type="ECO:0000313" key="2">
    <source>
        <dbReference type="EMBL" id="KAF2148509.1"/>
    </source>
</evidence>
<reference evidence="2" key="1">
    <citation type="journal article" date="2020" name="Stud. Mycol.">
        <title>101 Dothideomycetes genomes: a test case for predicting lifestyles and emergence of pathogens.</title>
        <authorList>
            <person name="Haridas S."/>
            <person name="Albert R."/>
            <person name="Binder M."/>
            <person name="Bloem J."/>
            <person name="Labutti K."/>
            <person name="Salamov A."/>
            <person name="Andreopoulos B."/>
            <person name="Baker S."/>
            <person name="Barry K."/>
            <person name="Bills G."/>
            <person name="Bluhm B."/>
            <person name="Cannon C."/>
            <person name="Castanera R."/>
            <person name="Culley D."/>
            <person name="Daum C."/>
            <person name="Ezra D."/>
            <person name="Gonzalez J."/>
            <person name="Henrissat B."/>
            <person name="Kuo A."/>
            <person name="Liang C."/>
            <person name="Lipzen A."/>
            <person name="Lutzoni F."/>
            <person name="Magnuson J."/>
            <person name="Mondo S."/>
            <person name="Nolan M."/>
            <person name="Ohm R."/>
            <person name="Pangilinan J."/>
            <person name="Park H.-J."/>
            <person name="Ramirez L."/>
            <person name="Alfaro M."/>
            <person name="Sun H."/>
            <person name="Tritt A."/>
            <person name="Yoshinaga Y."/>
            <person name="Zwiers L.-H."/>
            <person name="Turgeon B."/>
            <person name="Goodwin S."/>
            <person name="Spatafora J."/>
            <person name="Crous P."/>
            <person name="Grigoriev I."/>
        </authorList>
    </citation>
    <scope>NUCLEOTIDE SEQUENCE</scope>
    <source>
        <strain evidence="2">CBS 260.36</strain>
    </source>
</reference>
<dbReference type="Pfam" id="PF20150">
    <property type="entry name" value="2EXR"/>
    <property type="match status" value="1"/>
</dbReference>
<proteinExistence type="predicted"/>
<organism evidence="2 3">
    <name type="scientific">Myriangium duriaei CBS 260.36</name>
    <dbReference type="NCBI Taxonomy" id="1168546"/>
    <lineage>
        <taxon>Eukaryota</taxon>
        <taxon>Fungi</taxon>
        <taxon>Dikarya</taxon>
        <taxon>Ascomycota</taxon>
        <taxon>Pezizomycotina</taxon>
        <taxon>Dothideomycetes</taxon>
        <taxon>Dothideomycetidae</taxon>
        <taxon>Myriangiales</taxon>
        <taxon>Myriangiaceae</taxon>
        <taxon>Myriangium</taxon>
    </lineage>
</organism>
<dbReference type="EMBL" id="ML996093">
    <property type="protein sequence ID" value="KAF2148509.1"/>
    <property type="molecule type" value="Genomic_DNA"/>
</dbReference>
<feature type="domain" description="2EXR" evidence="1">
    <location>
        <begin position="99"/>
        <end position="191"/>
    </location>
</feature>
<evidence type="ECO:0000259" key="1">
    <source>
        <dbReference type="Pfam" id="PF20150"/>
    </source>
</evidence>
<dbReference type="AlphaFoldDB" id="A0A9P4ITP0"/>
<keyword evidence="3" id="KW-1185">Reference proteome</keyword>